<name>D8M1U2_BLAHO</name>
<gene>
    <name evidence="4" type="ORF">GSBLH_T00002106001</name>
</gene>
<dbReference type="Gene3D" id="1.50.40.10">
    <property type="entry name" value="Mitochondrial carrier domain"/>
    <property type="match status" value="1"/>
</dbReference>
<dbReference type="InterPro" id="IPR023395">
    <property type="entry name" value="MCP_dom_sf"/>
</dbReference>
<dbReference type="InParanoid" id="D8M1U2"/>
<keyword evidence="5" id="KW-1185">Reference proteome</keyword>
<evidence type="ECO:0000313" key="5">
    <source>
        <dbReference type="Proteomes" id="UP000008312"/>
    </source>
</evidence>
<evidence type="ECO:0000256" key="1">
    <source>
        <dbReference type="ARBA" id="ARBA00004141"/>
    </source>
</evidence>
<keyword evidence="2" id="KW-0812">Transmembrane</keyword>
<proteinExistence type="predicted"/>
<dbReference type="RefSeq" id="XP_012896079.1">
    <property type="nucleotide sequence ID" value="XM_013040625.1"/>
</dbReference>
<sequence length="65" mass="7271">MSVRKAPSAKYTALTATCASTVTQMVVVPCETIKIQLQLFQKMNGKGQSALMSSLRFIYRNEVWN</sequence>
<evidence type="ECO:0008006" key="6">
    <source>
        <dbReference type="Google" id="ProtNLM"/>
    </source>
</evidence>
<evidence type="ECO:0000313" key="4">
    <source>
        <dbReference type="EMBL" id="CBK22031.2"/>
    </source>
</evidence>
<evidence type="ECO:0000256" key="2">
    <source>
        <dbReference type="ARBA" id="ARBA00022692"/>
    </source>
</evidence>
<reference evidence="4" key="1">
    <citation type="submission" date="2010-02" db="EMBL/GenBank/DDBJ databases">
        <title>Sequencing and annotation of the Blastocystis hominis genome.</title>
        <authorList>
            <person name="Wincker P."/>
        </authorList>
    </citation>
    <scope>NUCLEOTIDE SEQUENCE</scope>
    <source>
        <strain evidence="4">Singapore isolate B</strain>
    </source>
</reference>
<dbReference type="OrthoDB" id="1924968at2759"/>
<protein>
    <recommendedName>
        <fullName evidence="6">ADP/ATP translocase</fullName>
    </recommendedName>
</protein>
<dbReference type="InterPro" id="IPR018108">
    <property type="entry name" value="MCP_transmembrane"/>
</dbReference>
<dbReference type="GO" id="GO:0016020">
    <property type="term" value="C:membrane"/>
    <property type="evidence" value="ECO:0007669"/>
    <property type="project" value="UniProtKB-SubCell"/>
</dbReference>
<evidence type="ECO:0000256" key="3">
    <source>
        <dbReference type="ARBA" id="ARBA00023136"/>
    </source>
</evidence>
<organism evidence="4">
    <name type="scientific">Blastocystis hominis</name>
    <dbReference type="NCBI Taxonomy" id="12968"/>
    <lineage>
        <taxon>Eukaryota</taxon>
        <taxon>Sar</taxon>
        <taxon>Stramenopiles</taxon>
        <taxon>Bigyra</taxon>
        <taxon>Opalozoa</taxon>
        <taxon>Opalinata</taxon>
        <taxon>Blastocystidae</taxon>
        <taxon>Blastocystis</taxon>
    </lineage>
</organism>
<dbReference type="Proteomes" id="UP000008312">
    <property type="component" value="Unassembled WGS sequence"/>
</dbReference>
<dbReference type="AlphaFoldDB" id="D8M1U2"/>
<dbReference type="SUPFAM" id="SSF103506">
    <property type="entry name" value="Mitochondrial carrier"/>
    <property type="match status" value="1"/>
</dbReference>
<keyword evidence="3" id="KW-0472">Membrane</keyword>
<dbReference type="GeneID" id="24919313"/>
<dbReference type="Pfam" id="PF00153">
    <property type="entry name" value="Mito_carr"/>
    <property type="match status" value="1"/>
</dbReference>
<dbReference type="EMBL" id="FN668646">
    <property type="protein sequence ID" value="CBK22031.2"/>
    <property type="molecule type" value="Genomic_DNA"/>
</dbReference>
<accession>D8M1U2</accession>
<comment type="subcellular location">
    <subcellularLocation>
        <location evidence="1">Membrane</location>
        <topology evidence="1">Multi-pass membrane protein</topology>
    </subcellularLocation>
</comment>